<protein>
    <recommendedName>
        <fullName evidence="1">F-box domain-containing protein</fullName>
    </recommendedName>
</protein>
<evidence type="ECO:0000259" key="1">
    <source>
        <dbReference type="Pfam" id="PF00646"/>
    </source>
</evidence>
<organism evidence="3">
    <name type="scientific">Dissoconium aciculare CBS 342.82</name>
    <dbReference type="NCBI Taxonomy" id="1314786"/>
    <lineage>
        <taxon>Eukaryota</taxon>
        <taxon>Fungi</taxon>
        <taxon>Dikarya</taxon>
        <taxon>Ascomycota</taxon>
        <taxon>Pezizomycotina</taxon>
        <taxon>Dothideomycetes</taxon>
        <taxon>Dothideomycetidae</taxon>
        <taxon>Mycosphaerellales</taxon>
        <taxon>Dissoconiaceae</taxon>
        <taxon>Dissoconium</taxon>
    </lineage>
</organism>
<dbReference type="RefSeq" id="XP_033455101.1">
    <property type="nucleotide sequence ID" value="XM_033606072.1"/>
</dbReference>
<dbReference type="AlphaFoldDB" id="A0A6J3LQE3"/>
<keyword evidence="2" id="KW-1185">Reference proteome</keyword>
<evidence type="ECO:0000313" key="2">
    <source>
        <dbReference type="Proteomes" id="UP000504637"/>
    </source>
</evidence>
<name>A0A6J3LQE3_9PEZI</name>
<dbReference type="InterPro" id="IPR036047">
    <property type="entry name" value="F-box-like_dom_sf"/>
</dbReference>
<feature type="domain" description="F-box" evidence="1">
    <location>
        <begin position="20"/>
        <end position="54"/>
    </location>
</feature>
<sequence>MGVFKSTSHGSGRRLVETTELLEMILLRLRRKDILSAQRVNRRFRFVIAKSRLLQHKLFFTSQPPSSNPAQARINPLLFKKPILARLPVYLDLDSRRLAYVHRKGRVRVLCRSAKLEVDHETHETWLNLSFKANNPKVSSDQNRVLEVPLGVGTWRSMYISQGTVGVKWNVTVYDRRLSYRELSGVLNGEYVLDRLLEELAAASVDVS</sequence>
<reference evidence="3" key="3">
    <citation type="submission" date="2025-08" db="UniProtKB">
        <authorList>
            <consortium name="RefSeq"/>
        </authorList>
    </citation>
    <scope>IDENTIFICATION</scope>
    <source>
        <strain evidence="3">CBS 342.82</strain>
    </source>
</reference>
<reference evidence="3" key="2">
    <citation type="submission" date="2020-04" db="EMBL/GenBank/DDBJ databases">
        <authorList>
            <consortium name="NCBI Genome Project"/>
        </authorList>
    </citation>
    <scope>NUCLEOTIDE SEQUENCE</scope>
    <source>
        <strain evidence="3">CBS 342.82</strain>
    </source>
</reference>
<dbReference type="Pfam" id="PF00646">
    <property type="entry name" value="F-box"/>
    <property type="match status" value="1"/>
</dbReference>
<dbReference type="SUPFAM" id="SSF81383">
    <property type="entry name" value="F-box domain"/>
    <property type="match status" value="1"/>
</dbReference>
<dbReference type="Proteomes" id="UP000504637">
    <property type="component" value="Unplaced"/>
</dbReference>
<gene>
    <name evidence="3" type="ORF">K489DRAFT_385328</name>
</gene>
<reference evidence="3" key="1">
    <citation type="submission" date="2020-01" db="EMBL/GenBank/DDBJ databases">
        <authorList>
            <consortium name="DOE Joint Genome Institute"/>
            <person name="Haridas S."/>
            <person name="Albert R."/>
            <person name="Binder M."/>
            <person name="Bloem J."/>
            <person name="Labutti K."/>
            <person name="Salamov A."/>
            <person name="Andreopoulos B."/>
            <person name="Baker S.E."/>
            <person name="Barry K."/>
            <person name="Bills G."/>
            <person name="Bluhm B.H."/>
            <person name="Cannon C."/>
            <person name="Castanera R."/>
            <person name="Culley D.E."/>
            <person name="Daum C."/>
            <person name="Ezra D."/>
            <person name="Gonzalez J.B."/>
            <person name="Henrissat B."/>
            <person name="Kuo A."/>
            <person name="Liang C."/>
            <person name="Lipzen A."/>
            <person name="Lutzoni F."/>
            <person name="Magnuson J."/>
            <person name="Mondo S."/>
            <person name="Nolan M."/>
            <person name="Ohm R."/>
            <person name="Pangilinan J."/>
            <person name="Park H.-J."/>
            <person name="Ramirez L."/>
            <person name="Alfaro M."/>
            <person name="Sun H."/>
            <person name="Tritt A."/>
            <person name="Yoshinaga Y."/>
            <person name="Zwiers L.-H."/>
            <person name="Turgeon B.G."/>
            <person name="Goodwin S.B."/>
            <person name="Spatafora J.W."/>
            <person name="Crous P.W."/>
            <person name="Grigoriev I.V."/>
        </authorList>
    </citation>
    <scope>NUCLEOTIDE SEQUENCE</scope>
    <source>
        <strain evidence="3">CBS 342.82</strain>
    </source>
</reference>
<dbReference type="InterPro" id="IPR001810">
    <property type="entry name" value="F-box_dom"/>
</dbReference>
<dbReference type="CDD" id="cd09917">
    <property type="entry name" value="F-box_SF"/>
    <property type="match status" value="1"/>
</dbReference>
<dbReference type="GeneID" id="54363872"/>
<proteinExistence type="predicted"/>
<accession>A0A6J3LQE3</accession>
<evidence type="ECO:0000313" key="3">
    <source>
        <dbReference type="RefSeq" id="XP_033455101.1"/>
    </source>
</evidence>